<reference evidence="2 3" key="1">
    <citation type="journal article" date="2020" name="Microbiol. Resour. Announc.">
        <title>Complete Genome Sequence of Salmonella enterica Siphophage Shemara.</title>
        <authorList>
            <person name="Chung M."/>
            <person name="Xie Y."/>
            <person name="Newkirk H."/>
            <person name="Liu M."/>
            <person name="Gill J.J."/>
            <person name="Ramsey J."/>
        </authorList>
    </citation>
    <scope>NUCLEOTIDE SEQUENCE [LARGE SCALE GENOMIC DNA]</scope>
</reference>
<accession>A0A5B8RTM8</accession>
<evidence type="ECO:0000313" key="2">
    <source>
        <dbReference type="EMBL" id="QEA10387.1"/>
    </source>
</evidence>
<proteinExistence type="predicted"/>
<gene>
    <name evidence="2" type="ORF">CPT_Shemara_058</name>
</gene>
<name>A0A5B8RTM8_9CAUD</name>
<sequence length="46" mass="4700">MLAANSYAEKVNSYSGGDLGEKLPRGRGLPPSPPPATPGFVAEGEN</sequence>
<organism evidence="2 3">
    <name type="scientific">Salmonella phage Shemara</name>
    <dbReference type="NCBI Taxonomy" id="2596714"/>
    <lineage>
        <taxon>Viruses</taxon>
        <taxon>Duplodnaviria</taxon>
        <taxon>Heunggongvirae</taxon>
        <taxon>Uroviricota</taxon>
        <taxon>Caudoviricetes</taxon>
        <taxon>Sarkviridae</taxon>
        <taxon>Guernseyvirinae</taxon>
        <taxon>Cornellvirus</taxon>
        <taxon>Cornellvirus shemara</taxon>
    </lineage>
</organism>
<protein>
    <submittedName>
        <fullName evidence="2">Uncharacterized protein</fullName>
    </submittedName>
</protein>
<evidence type="ECO:0000313" key="3">
    <source>
        <dbReference type="Proteomes" id="UP000321671"/>
    </source>
</evidence>
<dbReference type="EMBL" id="MN070121">
    <property type="protein sequence ID" value="QEA10387.1"/>
    <property type="molecule type" value="Genomic_DNA"/>
</dbReference>
<evidence type="ECO:0000256" key="1">
    <source>
        <dbReference type="SAM" id="MobiDB-lite"/>
    </source>
</evidence>
<dbReference type="Proteomes" id="UP000321671">
    <property type="component" value="Segment"/>
</dbReference>
<feature type="region of interest" description="Disordered" evidence="1">
    <location>
        <begin position="1"/>
        <end position="46"/>
    </location>
</feature>
<keyword evidence="3" id="KW-1185">Reference proteome</keyword>